<dbReference type="STRING" id="1147123.SAMN05443428_1447"/>
<proteinExistence type="predicted"/>
<reference evidence="5" key="1">
    <citation type="submission" date="2017-02" db="EMBL/GenBank/DDBJ databases">
        <authorList>
            <person name="Varghese N."/>
            <person name="Submissions S."/>
        </authorList>
    </citation>
    <scope>NUCLEOTIDE SEQUENCE [LARGE SCALE GENOMIC DNA]</scope>
    <source>
        <strain evidence="5">USBA 833</strain>
    </source>
</reference>
<dbReference type="EMBL" id="FUYH01000044">
    <property type="protein sequence ID" value="SKB00502.1"/>
    <property type="molecule type" value="Genomic_DNA"/>
</dbReference>
<protein>
    <submittedName>
        <fullName evidence="4">Sulfite exporter TauE/SafE</fullName>
    </submittedName>
</protein>
<dbReference type="InterPro" id="IPR008972">
    <property type="entry name" value="Cupredoxin"/>
</dbReference>
<evidence type="ECO:0000313" key="5">
    <source>
        <dbReference type="Proteomes" id="UP000190105"/>
    </source>
</evidence>
<keyword evidence="2" id="KW-0472">Membrane</keyword>
<feature type="transmembrane region" description="Helical" evidence="2">
    <location>
        <begin position="196"/>
        <end position="220"/>
    </location>
</feature>
<dbReference type="FunFam" id="3.30.70.100:FF:000001">
    <property type="entry name" value="ATPase copper transporting beta"/>
    <property type="match status" value="1"/>
</dbReference>
<keyword evidence="1" id="KW-0479">Metal-binding</keyword>
<feature type="transmembrane region" description="Helical" evidence="2">
    <location>
        <begin position="276"/>
        <end position="295"/>
    </location>
</feature>
<dbReference type="Proteomes" id="UP000190105">
    <property type="component" value="Unassembled WGS sequence"/>
</dbReference>
<dbReference type="Gene3D" id="2.60.40.420">
    <property type="entry name" value="Cupredoxins - blue copper proteins"/>
    <property type="match status" value="1"/>
</dbReference>
<dbReference type="Pfam" id="PF00403">
    <property type="entry name" value="HMA"/>
    <property type="match status" value="1"/>
</dbReference>
<sequence length="469" mass="51546">MNEKLIEKVVKIKGMSCAGCEIRIENEIKKLDGIVKVKASFKNSNVIVIYDSDLIKYETIAECIEKIGYKIDNSEDITKKEDNSVDILLGIAILLFGLYFIIKNTIGFNFLPQINQSMGYGILFIVGFLTSFHCVAMCGGINMTQCVSLENKKNNNFNYIRPSFLYNAGRILSYTIIGGLVGGLGSIINFSSRAKGAVVIFSGIFMIIMGLNMLNIFPWLKRLNPVVKIFGKNIFNKNGKNGPFYIGLLNGLMPCGPLQAMQIYALGTGSFTKGALSMFIFALGTVPLMFGFGVFTSFLSSKFAHKVLKVSAALIMILGFITINRGLAISGVNTTFAKSASLSKAKVDGDVQIINTEIGPSYYPPIVVQKGIPVKWIINVKEKDLNGCNNTIIIPKLGIEKELNPGENIIEFIPEEEGSITYTCWMGMIRSNINVVSDITKIEDEDINKSINEDIQNQTYGGCCSNISQ</sequence>
<dbReference type="Pfam" id="PF13386">
    <property type="entry name" value="DsbD_2"/>
    <property type="match status" value="1"/>
</dbReference>
<evidence type="ECO:0000259" key="3">
    <source>
        <dbReference type="PROSITE" id="PS50846"/>
    </source>
</evidence>
<dbReference type="PROSITE" id="PS01047">
    <property type="entry name" value="HMA_1"/>
    <property type="match status" value="1"/>
</dbReference>
<feature type="domain" description="HMA" evidence="3">
    <location>
        <begin position="6"/>
        <end position="72"/>
    </location>
</feature>
<keyword evidence="5" id="KW-1185">Reference proteome</keyword>
<dbReference type="CDD" id="cd00371">
    <property type="entry name" value="HMA"/>
    <property type="match status" value="1"/>
</dbReference>
<dbReference type="InterPro" id="IPR017969">
    <property type="entry name" value="Heavy-metal-associated_CS"/>
</dbReference>
<dbReference type="AlphaFoldDB" id="A0A1T4YFA4"/>
<name>A0A1T4YFA4_9CLOT</name>
<feature type="transmembrane region" description="Helical" evidence="2">
    <location>
        <begin position="241"/>
        <end position="264"/>
    </location>
</feature>
<feature type="transmembrane region" description="Helical" evidence="2">
    <location>
        <begin position="307"/>
        <end position="327"/>
    </location>
</feature>
<dbReference type="InterPro" id="IPR039447">
    <property type="entry name" value="UreH-like_TM_dom"/>
</dbReference>
<dbReference type="SUPFAM" id="SSF55008">
    <property type="entry name" value="HMA, heavy metal-associated domain"/>
    <property type="match status" value="1"/>
</dbReference>
<feature type="transmembrane region" description="Helical" evidence="2">
    <location>
        <begin position="122"/>
        <end position="143"/>
    </location>
</feature>
<keyword evidence="2" id="KW-0812">Transmembrane</keyword>
<dbReference type="PROSITE" id="PS50846">
    <property type="entry name" value="HMA_2"/>
    <property type="match status" value="1"/>
</dbReference>
<dbReference type="PANTHER" id="PTHR42208:SF1">
    <property type="entry name" value="HEAVY METAL TRANSPORTER"/>
    <property type="match status" value="1"/>
</dbReference>
<organism evidence="4 5">
    <name type="scientific">Caloramator quimbayensis</name>
    <dbReference type="NCBI Taxonomy" id="1147123"/>
    <lineage>
        <taxon>Bacteria</taxon>
        <taxon>Bacillati</taxon>
        <taxon>Bacillota</taxon>
        <taxon>Clostridia</taxon>
        <taxon>Eubacteriales</taxon>
        <taxon>Clostridiaceae</taxon>
        <taxon>Caloramator</taxon>
    </lineage>
</organism>
<dbReference type="GO" id="GO:0046872">
    <property type="term" value="F:metal ion binding"/>
    <property type="evidence" value="ECO:0007669"/>
    <property type="project" value="UniProtKB-KW"/>
</dbReference>
<evidence type="ECO:0000313" key="4">
    <source>
        <dbReference type="EMBL" id="SKB00502.1"/>
    </source>
</evidence>
<feature type="transmembrane region" description="Helical" evidence="2">
    <location>
        <begin position="85"/>
        <end position="102"/>
    </location>
</feature>
<dbReference type="OrthoDB" id="9800141at2"/>
<evidence type="ECO:0000256" key="1">
    <source>
        <dbReference type="ARBA" id="ARBA00022723"/>
    </source>
</evidence>
<evidence type="ECO:0000256" key="2">
    <source>
        <dbReference type="SAM" id="Phobius"/>
    </source>
</evidence>
<dbReference type="Gene3D" id="3.30.70.100">
    <property type="match status" value="1"/>
</dbReference>
<dbReference type="SUPFAM" id="SSF49503">
    <property type="entry name" value="Cupredoxins"/>
    <property type="match status" value="1"/>
</dbReference>
<gene>
    <name evidence="4" type="ORF">SAMN05443428_1447</name>
</gene>
<dbReference type="RefSeq" id="WP_078697844.1">
    <property type="nucleotide sequence ID" value="NZ_FUYH01000044.1"/>
</dbReference>
<feature type="transmembrane region" description="Helical" evidence="2">
    <location>
        <begin position="164"/>
        <end position="190"/>
    </location>
</feature>
<dbReference type="InterPro" id="IPR036163">
    <property type="entry name" value="HMA_dom_sf"/>
</dbReference>
<dbReference type="InterPro" id="IPR006121">
    <property type="entry name" value="HMA_dom"/>
</dbReference>
<keyword evidence="2" id="KW-1133">Transmembrane helix</keyword>
<accession>A0A1T4YFA4</accession>
<dbReference type="PANTHER" id="PTHR42208">
    <property type="entry name" value="HEAVY METAL TRANSPORTER-RELATED"/>
    <property type="match status" value="1"/>
</dbReference>